<dbReference type="InterPro" id="IPR051122">
    <property type="entry name" value="SDR_DHRS6-like"/>
</dbReference>
<comment type="similarity">
    <text evidence="1">Belongs to the short-chain dehydrogenases/reductases (SDR) family.</text>
</comment>
<accession>A0A1W2EUQ2</accession>
<dbReference type="InterPro" id="IPR036291">
    <property type="entry name" value="NAD(P)-bd_dom_sf"/>
</dbReference>
<dbReference type="SUPFAM" id="SSF51735">
    <property type="entry name" value="NAD(P)-binding Rossmann-fold domains"/>
    <property type="match status" value="1"/>
</dbReference>
<dbReference type="PANTHER" id="PTHR43477:SF1">
    <property type="entry name" value="DIHYDROANTICAPSIN 7-DEHYDROGENASE"/>
    <property type="match status" value="1"/>
</dbReference>
<evidence type="ECO:0000313" key="4">
    <source>
        <dbReference type="EMBL" id="SMD12898.1"/>
    </source>
</evidence>
<keyword evidence="2" id="KW-0560">Oxidoreductase</keyword>
<dbReference type="InterPro" id="IPR002347">
    <property type="entry name" value="SDR_fam"/>
</dbReference>
<dbReference type="Proteomes" id="UP000192656">
    <property type="component" value="Unassembled WGS sequence"/>
</dbReference>
<evidence type="ECO:0000259" key="3">
    <source>
        <dbReference type="SMART" id="SM00822"/>
    </source>
</evidence>
<dbReference type="PRINTS" id="PR00081">
    <property type="entry name" value="GDHRDH"/>
</dbReference>
<evidence type="ECO:0000256" key="2">
    <source>
        <dbReference type="ARBA" id="ARBA00023002"/>
    </source>
</evidence>
<feature type="domain" description="Ketoreductase" evidence="3">
    <location>
        <begin position="2"/>
        <end position="173"/>
    </location>
</feature>
<evidence type="ECO:0000313" key="5">
    <source>
        <dbReference type="Proteomes" id="UP000192656"/>
    </source>
</evidence>
<sequence>MGRYLIYGGNGGIGSAIARRLSKGGHELVLAGRNEAELAKIGEELGAKTLICDVMDEAAIDSTASEAGDSLDGLVYAVGSINLKPFARASSDDFLADFKLNALGAAKAFQASSKALMAAENGASVLFFSTVAVEQGFAAHASIAMAKGAIVGLTRTLATEYAPKIRVNAIAPSLVDTALGQTVAGNPKMAEAVAKMHAIPRLGQPDDIAAMGELLLTEAGSWITGQVIGIDGGRSAIRVMKS</sequence>
<keyword evidence="5" id="KW-1185">Reference proteome</keyword>
<name>A0A1W2EUQ2_9HYPH</name>
<proteinExistence type="inferred from homology"/>
<dbReference type="GO" id="GO:0016491">
    <property type="term" value="F:oxidoreductase activity"/>
    <property type="evidence" value="ECO:0007669"/>
    <property type="project" value="UniProtKB-KW"/>
</dbReference>
<reference evidence="4 5" key="1">
    <citation type="submission" date="2017-04" db="EMBL/GenBank/DDBJ databases">
        <authorList>
            <person name="Afonso C.L."/>
            <person name="Miller P.J."/>
            <person name="Scott M.A."/>
            <person name="Spackman E."/>
            <person name="Goraichik I."/>
            <person name="Dimitrov K.M."/>
            <person name="Suarez D.L."/>
            <person name="Swayne D.E."/>
        </authorList>
    </citation>
    <scope>NUCLEOTIDE SEQUENCE [LARGE SCALE GENOMIC DNA]</scope>
    <source>
        <strain evidence="4 5">CGMCC 1.10972</strain>
    </source>
</reference>
<evidence type="ECO:0000256" key="1">
    <source>
        <dbReference type="ARBA" id="ARBA00006484"/>
    </source>
</evidence>
<dbReference type="CDD" id="cd05233">
    <property type="entry name" value="SDR_c"/>
    <property type="match status" value="1"/>
</dbReference>
<dbReference type="InterPro" id="IPR057326">
    <property type="entry name" value="KR_dom"/>
</dbReference>
<dbReference type="RefSeq" id="WP_084412894.1">
    <property type="nucleotide sequence ID" value="NZ_FWXR01000033.1"/>
</dbReference>
<dbReference type="AlphaFoldDB" id="A0A1W2EUQ2"/>
<dbReference type="Pfam" id="PF13561">
    <property type="entry name" value="adh_short_C2"/>
    <property type="match status" value="1"/>
</dbReference>
<organism evidence="4 5">
    <name type="scientific">Fulvimarina manganoxydans</name>
    <dbReference type="NCBI Taxonomy" id="937218"/>
    <lineage>
        <taxon>Bacteria</taxon>
        <taxon>Pseudomonadati</taxon>
        <taxon>Pseudomonadota</taxon>
        <taxon>Alphaproteobacteria</taxon>
        <taxon>Hyphomicrobiales</taxon>
        <taxon>Aurantimonadaceae</taxon>
        <taxon>Fulvimarina</taxon>
    </lineage>
</organism>
<dbReference type="Gene3D" id="3.40.50.720">
    <property type="entry name" value="NAD(P)-binding Rossmann-like Domain"/>
    <property type="match status" value="1"/>
</dbReference>
<dbReference type="SMART" id="SM00822">
    <property type="entry name" value="PKS_KR"/>
    <property type="match status" value="1"/>
</dbReference>
<dbReference type="EMBL" id="FWXR01000033">
    <property type="protein sequence ID" value="SMD12898.1"/>
    <property type="molecule type" value="Genomic_DNA"/>
</dbReference>
<dbReference type="PANTHER" id="PTHR43477">
    <property type="entry name" value="DIHYDROANTICAPSIN 7-DEHYDROGENASE"/>
    <property type="match status" value="1"/>
</dbReference>
<dbReference type="OrthoDB" id="9803333at2"/>
<gene>
    <name evidence="4" type="ORF">SAMN06297251_13326</name>
</gene>
<dbReference type="STRING" id="937218.SAMN06297251_13326"/>
<protein>
    <submittedName>
        <fullName evidence="4">NAD(P)-dependent dehydrogenase, short-chain alcohol dehydrogenase family</fullName>
    </submittedName>
</protein>